<dbReference type="PRINTS" id="PR00344">
    <property type="entry name" value="BCTRLSENSOR"/>
</dbReference>
<evidence type="ECO:0000256" key="4">
    <source>
        <dbReference type="ARBA" id="ARBA00022553"/>
    </source>
</evidence>
<dbReference type="SMART" id="SM00448">
    <property type="entry name" value="REC"/>
    <property type="match status" value="1"/>
</dbReference>
<dbReference type="Gene3D" id="3.40.50.2300">
    <property type="match status" value="1"/>
</dbReference>
<dbReference type="CDD" id="cd06225">
    <property type="entry name" value="HAMP"/>
    <property type="match status" value="1"/>
</dbReference>
<dbReference type="CDD" id="cd16922">
    <property type="entry name" value="HATPase_EvgS-ArcB-TorS-like"/>
    <property type="match status" value="1"/>
</dbReference>
<protein>
    <recommendedName>
        <fullName evidence="3">histidine kinase</fullName>
        <ecNumber evidence="3">2.7.13.3</ecNumber>
    </recommendedName>
</protein>
<dbReference type="InterPro" id="IPR001789">
    <property type="entry name" value="Sig_transdc_resp-reg_receiver"/>
</dbReference>
<dbReference type="Gene3D" id="6.10.340.10">
    <property type="match status" value="1"/>
</dbReference>
<dbReference type="GO" id="GO:0016301">
    <property type="term" value="F:kinase activity"/>
    <property type="evidence" value="ECO:0007669"/>
    <property type="project" value="UniProtKB-KW"/>
</dbReference>
<keyword evidence="9" id="KW-0472">Membrane</keyword>
<evidence type="ECO:0000256" key="8">
    <source>
        <dbReference type="PROSITE-ProRule" id="PRU00169"/>
    </source>
</evidence>
<dbReference type="Pfam" id="PF00072">
    <property type="entry name" value="Response_reg"/>
    <property type="match status" value="1"/>
</dbReference>
<dbReference type="SUPFAM" id="SSF55874">
    <property type="entry name" value="ATPase domain of HSP90 chaperone/DNA topoisomerase II/histidine kinase"/>
    <property type="match status" value="1"/>
</dbReference>
<feature type="domain" description="Histidine kinase" evidence="10">
    <location>
        <begin position="257"/>
        <end position="479"/>
    </location>
</feature>
<dbReference type="Gene3D" id="1.10.287.130">
    <property type="match status" value="1"/>
</dbReference>
<keyword evidence="4 8" id="KW-0597">Phosphoprotein</keyword>
<dbReference type="InterPro" id="IPR011006">
    <property type="entry name" value="CheY-like_superfamily"/>
</dbReference>
<dbReference type="RefSeq" id="WP_223903704.1">
    <property type="nucleotide sequence ID" value="NZ_AP024238.1"/>
</dbReference>
<evidence type="ECO:0000259" key="10">
    <source>
        <dbReference type="PROSITE" id="PS50109"/>
    </source>
</evidence>
<evidence type="ECO:0000256" key="7">
    <source>
        <dbReference type="ARBA" id="ARBA00023012"/>
    </source>
</evidence>
<dbReference type="EMBL" id="AP024238">
    <property type="protein sequence ID" value="BCO27674.1"/>
    <property type="molecule type" value="Genomic_DNA"/>
</dbReference>
<evidence type="ECO:0000256" key="2">
    <source>
        <dbReference type="ARBA" id="ARBA00004370"/>
    </source>
</evidence>
<feature type="transmembrane region" description="Helical" evidence="9">
    <location>
        <begin position="12"/>
        <end position="32"/>
    </location>
</feature>
<gene>
    <name evidence="13" type="ORF">MIZ03_2563</name>
</gene>
<comment type="subcellular location">
    <subcellularLocation>
        <location evidence="2">Membrane</location>
    </subcellularLocation>
</comment>
<keyword evidence="9" id="KW-1133">Transmembrane helix</keyword>
<evidence type="ECO:0000259" key="12">
    <source>
        <dbReference type="PROSITE" id="PS50885"/>
    </source>
</evidence>
<accession>A0ABN6D6K5</accession>
<comment type="catalytic activity">
    <reaction evidence="1">
        <text>ATP + protein L-histidine = ADP + protein N-phospho-L-histidine.</text>
        <dbReference type="EC" id="2.7.13.3"/>
    </reaction>
</comment>
<dbReference type="InterPro" id="IPR036097">
    <property type="entry name" value="HisK_dim/P_sf"/>
</dbReference>
<keyword evidence="14" id="KW-1185">Reference proteome</keyword>
<dbReference type="PROSITE" id="PS50110">
    <property type="entry name" value="RESPONSE_REGULATORY"/>
    <property type="match status" value="1"/>
</dbReference>
<dbReference type="Pfam" id="PF00672">
    <property type="entry name" value="HAMP"/>
    <property type="match status" value="1"/>
</dbReference>
<evidence type="ECO:0000256" key="6">
    <source>
        <dbReference type="ARBA" id="ARBA00022777"/>
    </source>
</evidence>
<evidence type="ECO:0000256" key="1">
    <source>
        <dbReference type="ARBA" id="ARBA00000085"/>
    </source>
</evidence>
<organism evidence="13 14">
    <name type="scientific">Rhodoferax lithotrophicus</name>
    <dbReference type="NCBI Taxonomy" id="2798804"/>
    <lineage>
        <taxon>Bacteria</taxon>
        <taxon>Pseudomonadati</taxon>
        <taxon>Pseudomonadota</taxon>
        <taxon>Betaproteobacteria</taxon>
        <taxon>Burkholderiales</taxon>
        <taxon>Comamonadaceae</taxon>
        <taxon>Rhodoferax</taxon>
    </lineage>
</organism>
<evidence type="ECO:0000259" key="11">
    <source>
        <dbReference type="PROSITE" id="PS50110"/>
    </source>
</evidence>
<dbReference type="Pfam" id="PF00512">
    <property type="entry name" value="HisKA"/>
    <property type="match status" value="1"/>
</dbReference>
<dbReference type="InterPro" id="IPR004358">
    <property type="entry name" value="Sig_transdc_His_kin-like_C"/>
</dbReference>
<dbReference type="SMART" id="SM00387">
    <property type="entry name" value="HATPase_c"/>
    <property type="match status" value="1"/>
</dbReference>
<evidence type="ECO:0000256" key="5">
    <source>
        <dbReference type="ARBA" id="ARBA00022679"/>
    </source>
</evidence>
<dbReference type="InterPro" id="IPR036890">
    <property type="entry name" value="HATPase_C_sf"/>
</dbReference>
<feature type="domain" description="Response regulatory" evidence="11">
    <location>
        <begin position="513"/>
        <end position="633"/>
    </location>
</feature>
<dbReference type="SUPFAM" id="SSF52172">
    <property type="entry name" value="CheY-like"/>
    <property type="match status" value="1"/>
</dbReference>
<dbReference type="InterPro" id="IPR003661">
    <property type="entry name" value="HisK_dim/P_dom"/>
</dbReference>
<feature type="domain" description="HAMP" evidence="12">
    <location>
        <begin position="183"/>
        <end position="235"/>
    </location>
</feature>
<evidence type="ECO:0000256" key="9">
    <source>
        <dbReference type="SAM" id="Phobius"/>
    </source>
</evidence>
<feature type="transmembrane region" description="Helical" evidence="9">
    <location>
        <begin position="164"/>
        <end position="185"/>
    </location>
</feature>
<proteinExistence type="predicted"/>
<name>A0ABN6D6K5_9BURK</name>
<dbReference type="SMART" id="SM00304">
    <property type="entry name" value="HAMP"/>
    <property type="match status" value="1"/>
</dbReference>
<dbReference type="PANTHER" id="PTHR45339">
    <property type="entry name" value="HYBRID SIGNAL TRANSDUCTION HISTIDINE KINASE J"/>
    <property type="match status" value="1"/>
</dbReference>
<dbReference type="PROSITE" id="PS50109">
    <property type="entry name" value="HIS_KIN"/>
    <property type="match status" value="1"/>
</dbReference>
<dbReference type="SUPFAM" id="SSF158472">
    <property type="entry name" value="HAMP domain-like"/>
    <property type="match status" value="1"/>
</dbReference>
<dbReference type="EC" id="2.7.13.3" evidence="3"/>
<dbReference type="PANTHER" id="PTHR45339:SF1">
    <property type="entry name" value="HYBRID SIGNAL TRANSDUCTION HISTIDINE KINASE J"/>
    <property type="match status" value="1"/>
</dbReference>
<dbReference type="PROSITE" id="PS50885">
    <property type="entry name" value="HAMP"/>
    <property type="match status" value="1"/>
</dbReference>
<evidence type="ECO:0000313" key="14">
    <source>
        <dbReference type="Proteomes" id="UP000824366"/>
    </source>
</evidence>
<feature type="modified residue" description="4-aspartylphosphate" evidence="8">
    <location>
        <position position="563"/>
    </location>
</feature>
<evidence type="ECO:0000256" key="3">
    <source>
        <dbReference type="ARBA" id="ARBA00012438"/>
    </source>
</evidence>
<dbReference type="SMART" id="SM00388">
    <property type="entry name" value="HisKA"/>
    <property type="match status" value="1"/>
</dbReference>
<dbReference type="InterPro" id="IPR005467">
    <property type="entry name" value="His_kinase_dom"/>
</dbReference>
<keyword evidence="6 13" id="KW-0418">Kinase</keyword>
<dbReference type="Gene3D" id="3.30.565.10">
    <property type="entry name" value="Histidine kinase-like ATPase, C-terminal domain"/>
    <property type="match status" value="1"/>
</dbReference>
<evidence type="ECO:0000313" key="13">
    <source>
        <dbReference type="EMBL" id="BCO27674.1"/>
    </source>
</evidence>
<keyword evidence="5" id="KW-0808">Transferase</keyword>
<keyword evidence="9" id="KW-0812">Transmembrane</keyword>
<keyword evidence="7" id="KW-0902">Two-component regulatory system</keyword>
<dbReference type="CDD" id="cd17546">
    <property type="entry name" value="REC_hyHK_CKI1_RcsC-like"/>
    <property type="match status" value="1"/>
</dbReference>
<dbReference type="Pfam" id="PF02518">
    <property type="entry name" value="HATPase_c"/>
    <property type="match status" value="1"/>
</dbReference>
<sequence>MKHLFQSVRTRLLLVALAVEAVMLTVLVSNSLRLMNTYMTAQLEDHANQITPILTAALVAPLAQRDYATVQSVLDESRKGSGQGIRYLAVSNVQGVRMASSGIEDHVSLPQPDTSINNVGHDTDSSYDVQKPIVMFGQKLGVLHFGLDLSPIFLAQNTLRNQGLLIALIELLLSFLVLTALVWWLTRHLIDLTRASQEVAMGNLSPAPIKEGHDELGQLGAAFNAMSRAVNERVAELVAARQTAELANLAKSRFLATMSHEIRTPMNGILGMAQLLLEPKLSEHERLDYARTVLNSGQSLLSLLNDILDMSKIEANKLQLEQSIFEPAQLLHESQLLFESVALQKNLTLTHDWSGPVNARYRGDVYRLRQMLSNLVGNAIKFTHQGHIHIQGSELHRLEDVAVLKISVKDSGIGMTSEQVARIFQPFVQADNSTTREYGGSGLGLSIVSHLATLMGGQVGVESTPGLGSLFWFQVSVQCPSAADEYDPGKQHRIEGKPPTLKGSPQTTPSTVEVMLVEDNPVNRMVVETFLKQFKLHVTTAENGQQALDLITQGAQPALILMDLQMPVMDGYIATEKIRAWERANARPRLPIMALTANAFQEDRERCLSVGMDAFITKPIAKADLLKALAPWLPKQPDSATPMNQVQNIPQLPGLEPDWPKVSQLHAKLSNMLKHHQFDALDCFEQLVTLTSHTPLAQQVKTIGPLIHNLQFEQALALLSQLPTTASHTSQSDT</sequence>
<dbReference type="InterPro" id="IPR003660">
    <property type="entry name" value="HAMP_dom"/>
</dbReference>
<dbReference type="CDD" id="cd00082">
    <property type="entry name" value="HisKA"/>
    <property type="match status" value="1"/>
</dbReference>
<dbReference type="InterPro" id="IPR003594">
    <property type="entry name" value="HATPase_dom"/>
</dbReference>
<dbReference type="Proteomes" id="UP000824366">
    <property type="component" value="Chromosome"/>
</dbReference>
<reference evidence="13 14" key="1">
    <citation type="journal article" date="2021" name="Microbiol. Spectr.">
        <title>A Single Bacterium Capable of Oxidation and Reduction of Iron at Circumneutral pH.</title>
        <authorList>
            <person name="Kato S."/>
            <person name="Ohkuma M."/>
        </authorList>
    </citation>
    <scope>NUCLEOTIDE SEQUENCE [LARGE SCALE GENOMIC DNA]</scope>
    <source>
        <strain evidence="13 14">MIZ03</strain>
    </source>
</reference>
<dbReference type="SUPFAM" id="SSF47384">
    <property type="entry name" value="Homodimeric domain of signal transducing histidine kinase"/>
    <property type="match status" value="1"/>
</dbReference>